<dbReference type="PANTHER" id="PTHR43775">
    <property type="entry name" value="FATTY ACID SYNTHASE"/>
    <property type="match status" value="1"/>
</dbReference>
<sequence length="118" mass="13070">MSPSRPLEPIAIVGMACRLPGDVNSPEDFWGLLIDGRDGYSDFPYTRLNIYAWFDQDAARSGSFVSKGGFFLEDDLDSFDNDFFKISAVEASTMDPAQKQMLEVAYEACERAGVSLAH</sequence>
<reference evidence="4" key="2">
    <citation type="submission" date="2014-01" db="EMBL/GenBank/DDBJ databases">
        <authorList>
            <consortium name="DOE Joint Genome Institute"/>
            <person name="Ohm R.A."/>
            <person name="Condon B.J."/>
            <person name="Leng Y."/>
            <person name="Wu D."/>
            <person name="Bushley K.E."/>
            <person name="Otillar R."/>
            <person name="Martin J."/>
            <person name="Schackwitz W."/>
            <person name="Grimwood J."/>
            <person name="MohdZainudin N."/>
            <person name="Xue C."/>
            <person name="Wang R."/>
            <person name="Manning V.A."/>
            <person name="Dhillon B."/>
            <person name="Tu Z.J."/>
            <person name="Steffenson B.J."/>
            <person name="Salamov A."/>
            <person name="Sun H."/>
            <person name="Lowry S."/>
            <person name="LaButti K."/>
            <person name="Han J."/>
            <person name="Copeland A."/>
            <person name="Lindquist E."/>
            <person name="Barry K."/>
            <person name="Schmutz J."/>
            <person name="Baker S."/>
            <person name="Ciuffetti L.M."/>
            <person name="Grigoriev I.V."/>
            <person name="Zhong S."/>
            <person name="Nordberg B.G."/>
            <person name="Cantor M.N."/>
            <person name="Hua S.X."/>
        </authorList>
    </citation>
    <scope>NUCLEOTIDE SEQUENCE</scope>
    <source>
        <strain evidence="4">FI3</strain>
    </source>
</reference>
<dbReference type="EMBL" id="KI968728">
    <property type="protein sequence ID" value="EUN27564.1"/>
    <property type="molecule type" value="Genomic_DNA"/>
</dbReference>
<accession>W7EKQ8</accession>
<proteinExistence type="predicted"/>
<keyword evidence="2" id="KW-0597">Phosphoprotein</keyword>
<dbReference type="InterPro" id="IPR020841">
    <property type="entry name" value="PKS_Beta-ketoAc_synthase_dom"/>
</dbReference>
<dbReference type="SUPFAM" id="SSF53901">
    <property type="entry name" value="Thiolase-like"/>
    <property type="match status" value="1"/>
</dbReference>
<name>W7EKQ8_BIPV3</name>
<dbReference type="InterPro" id="IPR050091">
    <property type="entry name" value="PKS_NRPS_Biosynth_Enz"/>
</dbReference>
<keyword evidence="1" id="KW-0596">Phosphopantetheine</keyword>
<gene>
    <name evidence="4" type="ORF">COCVIDRAFT_26141</name>
</gene>
<reference evidence="4" key="1">
    <citation type="journal article" date="2013" name="PLoS Genet.">
        <title>Comparative genome structure, secondary metabolite, and effector coding capacity across Cochliobolus pathogens.</title>
        <authorList>
            <person name="Condon B.J."/>
            <person name="Leng Y."/>
            <person name="Wu D."/>
            <person name="Bushley K.E."/>
            <person name="Ohm R.A."/>
            <person name="Otillar R."/>
            <person name="Martin J."/>
            <person name="Schackwitz W."/>
            <person name="Grimwood J."/>
            <person name="MohdZainudin N."/>
            <person name="Xue C."/>
            <person name="Wang R."/>
            <person name="Manning V.A."/>
            <person name="Dhillon B."/>
            <person name="Tu Z.J."/>
            <person name="Steffenson B.J."/>
            <person name="Salamov A."/>
            <person name="Sun H."/>
            <person name="Lowry S."/>
            <person name="LaButti K."/>
            <person name="Han J."/>
            <person name="Copeland A."/>
            <person name="Lindquist E."/>
            <person name="Barry K."/>
            <person name="Schmutz J."/>
            <person name="Baker S.E."/>
            <person name="Ciuffetti L.M."/>
            <person name="Grigoriev I.V."/>
            <person name="Zhong S."/>
            <person name="Turgeon B.G."/>
        </authorList>
    </citation>
    <scope>NUCLEOTIDE SEQUENCE [LARGE SCALE GENOMIC DNA]</scope>
    <source>
        <strain evidence="4">FI3</strain>
    </source>
</reference>
<dbReference type="GeneID" id="26253642"/>
<dbReference type="Pfam" id="PF00109">
    <property type="entry name" value="ketoacyl-synt"/>
    <property type="match status" value="1"/>
</dbReference>
<evidence type="ECO:0000313" key="4">
    <source>
        <dbReference type="EMBL" id="EUN27564.1"/>
    </source>
</evidence>
<dbReference type="InterPro" id="IPR016039">
    <property type="entry name" value="Thiolase-like"/>
</dbReference>
<dbReference type="PANTHER" id="PTHR43775:SF37">
    <property type="entry name" value="SI:DKEY-61P9.11"/>
    <property type="match status" value="1"/>
</dbReference>
<dbReference type="GO" id="GO:0004312">
    <property type="term" value="F:fatty acid synthase activity"/>
    <property type="evidence" value="ECO:0007669"/>
    <property type="project" value="TreeGrafter"/>
</dbReference>
<dbReference type="PROSITE" id="PS52004">
    <property type="entry name" value="KS3_2"/>
    <property type="match status" value="1"/>
</dbReference>
<dbReference type="AlphaFoldDB" id="W7EKQ8"/>
<evidence type="ECO:0000256" key="2">
    <source>
        <dbReference type="ARBA" id="ARBA00022553"/>
    </source>
</evidence>
<evidence type="ECO:0000256" key="1">
    <source>
        <dbReference type="ARBA" id="ARBA00022450"/>
    </source>
</evidence>
<evidence type="ECO:0000259" key="3">
    <source>
        <dbReference type="PROSITE" id="PS52004"/>
    </source>
</evidence>
<protein>
    <recommendedName>
        <fullName evidence="3">Ketosynthase family 3 (KS3) domain-containing protein</fullName>
    </recommendedName>
</protein>
<dbReference type="GO" id="GO:0006633">
    <property type="term" value="P:fatty acid biosynthetic process"/>
    <property type="evidence" value="ECO:0007669"/>
    <property type="project" value="TreeGrafter"/>
</dbReference>
<organism evidence="4">
    <name type="scientific">Bipolaris victoriae (strain FI3)</name>
    <name type="common">Victoria blight of oats agent</name>
    <name type="synonym">Cochliobolus victoriae</name>
    <dbReference type="NCBI Taxonomy" id="930091"/>
    <lineage>
        <taxon>Eukaryota</taxon>
        <taxon>Fungi</taxon>
        <taxon>Dikarya</taxon>
        <taxon>Ascomycota</taxon>
        <taxon>Pezizomycotina</taxon>
        <taxon>Dothideomycetes</taxon>
        <taxon>Pleosporomycetidae</taxon>
        <taxon>Pleosporales</taxon>
        <taxon>Pleosporineae</taxon>
        <taxon>Pleosporaceae</taxon>
        <taxon>Bipolaris</taxon>
    </lineage>
</organism>
<feature type="domain" description="Ketosynthase family 3 (KS3)" evidence="3">
    <location>
        <begin position="7"/>
        <end position="118"/>
    </location>
</feature>
<dbReference type="RefSeq" id="XP_014557135.1">
    <property type="nucleotide sequence ID" value="XM_014701649.1"/>
</dbReference>
<dbReference type="InterPro" id="IPR014030">
    <property type="entry name" value="Ketoacyl_synth_N"/>
</dbReference>
<dbReference type="HOGENOM" id="CLU_000022_16_15_1"/>
<dbReference type="Gene3D" id="3.40.47.10">
    <property type="match status" value="1"/>
</dbReference>